<reference evidence="2 3" key="1">
    <citation type="submission" date="2018-10" db="EMBL/GenBank/DDBJ databases">
        <title>Comparative analysis of microorganisms from saline springs in Andes Mountain Range, Colombia.</title>
        <authorList>
            <person name="Rubin E."/>
        </authorList>
    </citation>
    <scope>NUCLEOTIDE SEQUENCE [LARGE SCALE GENOMIC DNA]</scope>
    <source>
        <strain evidence="2 3">USBA 36</strain>
    </source>
</reference>
<feature type="domain" description="Dienelactone hydrolase" evidence="1">
    <location>
        <begin position="19"/>
        <end position="223"/>
    </location>
</feature>
<dbReference type="InterPro" id="IPR051049">
    <property type="entry name" value="Dienelactone_hydrolase-like"/>
</dbReference>
<dbReference type="InterPro" id="IPR029058">
    <property type="entry name" value="AB_hydrolase_fold"/>
</dbReference>
<name>A0A420WA93_9PROT</name>
<evidence type="ECO:0000313" key="3">
    <source>
        <dbReference type="Proteomes" id="UP000277424"/>
    </source>
</evidence>
<dbReference type="RefSeq" id="WP_121222123.1">
    <property type="nucleotide sequence ID" value="NZ_RBIG01000005.1"/>
</dbReference>
<sequence length="225" mass="24254">MSETMKQQIELTAADGHKFDAYMAGPAGKPKGGLVVIQEIFGVNPHIRSVCDGFAADGYLCVSPALFDRTERKVELGYDPEGIARGRELRSKVSWDEVMLDMAAAVEAASAAGKVGTVGYCWGGSVSFLCATRLPVQGAVVYYGGQIVPFKDETANAPLLMHFGEADKGIPLSDVDQIRKAQPQAAIHIYPADHGFNCDARGSFEPTSARIARDRTLDFFKQHIG</sequence>
<dbReference type="PANTHER" id="PTHR46623">
    <property type="entry name" value="CARBOXYMETHYLENEBUTENOLIDASE-RELATED"/>
    <property type="match status" value="1"/>
</dbReference>
<dbReference type="GO" id="GO:0016787">
    <property type="term" value="F:hydrolase activity"/>
    <property type="evidence" value="ECO:0007669"/>
    <property type="project" value="InterPro"/>
</dbReference>
<dbReference type="InterPro" id="IPR002925">
    <property type="entry name" value="Dienelactn_hydro"/>
</dbReference>
<evidence type="ECO:0000313" key="2">
    <source>
        <dbReference type="EMBL" id="RKQ67924.1"/>
    </source>
</evidence>
<dbReference type="OrthoDB" id="9771666at2"/>
<proteinExistence type="predicted"/>
<dbReference type="PANTHER" id="PTHR46623:SF6">
    <property type="entry name" value="ALPHA_BETA-HYDROLASES SUPERFAMILY PROTEIN"/>
    <property type="match status" value="1"/>
</dbReference>
<gene>
    <name evidence="2" type="ORF">BCL74_3585</name>
</gene>
<evidence type="ECO:0000259" key="1">
    <source>
        <dbReference type="Pfam" id="PF01738"/>
    </source>
</evidence>
<protein>
    <submittedName>
        <fullName evidence="2">Carboxymethylenebutenolidase</fullName>
    </submittedName>
</protein>
<dbReference type="Proteomes" id="UP000277424">
    <property type="component" value="Unassembled WGS sequence"/>
</dbReference>
<dbReference type="EMBL" id="RBIG01000005">
    <property type="protein sequence ID" value="RKQ67924.1"/>
    <property type="molecule type" value="Genomic_DNA"/>
</dbReference>
<dbReference type="Gene3D" id="3.40.50.1820">
    <property type="entry name" value="alpha/beta hydrolase"/>
    <property type="match status" value="1"/>
</dbReference>
<dbReference type="SUPFAM" id="SSF53474">
    <property type="entry name" value="alpha/beta-Hydrolases"/>
    <property type="match status" value="1"/>
</dbReference>
<organism evidence="2 3">
    <name type="scientific">Oceanibaculum indicum</name>
    <dbReference type="NCBI Taxonomy" id="526216"/>
    <lineage>
        <taxon>Bacteria</taxon>
        <taxon>Pseudomonadati</taxon>
        <taxon>Pseudomonadota</taxon>
        <taxon>Alphaproteobacteria</taxon>
        <taxon>Rhodospirillales</taxon>
        <taxon>Oceanibaculaceae</taxon>
        <taxon>Oceanibaculum</taxon>
    </lineage>
</organism>
<dbReference type="AlphaFoldDB" id="A0A420WA93"/>
<dbReference type="Pfam" id="PF01738">
    <property type="entry name" value="DLH"/>
    <property type="match status" value="1"/>
</dbReference>
<accession>A0A420WA93</accession>
<comment type="caution">
    <text evidence="2">The sequence shown here is derived from an EMBL/GenBank/DDBJ whole genome shotgun (WGS) entry which is preliminary data.</text>
</comment>